<proteinExistence type="predicted"/>
<organism evidence="3 4">
    <name type="scientific">Actinocrinis puniceicyclus</name>
    <dbReference type="NCBI Taxonomy" id="977794"/>
    <lineage>
        <taxon>Bacteria</taxon>
        <taxon>Bacillati</taxon>
        <taxon>Actinomycetota</taxon>
        <taxon>Actinomycetes</taxon>
        <taxon>Catenulisporales</taxon>
        <taxon>Actinospicaceae</taxon>
        <taxon>Actinocrinis</taxon>
    </lineage>
</organism>
<comment type="caution">
    <text evidence="3">The sequence shown here is derived from an EMBL/GenBank/DDBJ whole genome shotgun (WGS) entry which is preliminary data.</text>
</comment>
<feature type="domain" description="Glycosyl hydrolase family 92" evidence="1">
    <location>
        <begin position="239"/>
        <end position="696"/>
    </location>
</feature>
<dbReference type="GO" id="GO:0016798">
    <property type="term" value="F:hydrolase activity, acting on glycosyl bonds"/>
    <property type="evidence" value="ECO:0007669"/>
    <property type="project" value="UniProtKB-KW"/>
</dbReference>
<dbReference type="Gene3D" id="2.70.98.10">
    <property type="match status" value="1"/>
</dbReference>
<dbReference type="GO" id="GO:0005829">
    <property type="term" value="C:cytosol"/>
    <property type="evidence" value="ECO:0007669"/>
    <property type="project" value="TreeGrafter"/>
</dbReference>
<evidence type="ECO:0000259" key="1">
    <source>
        <dbReference type="Pfam" id="PF07971"/>
    </source>
</evidence>
<dbReference type="InterPro" id="IPR014718">
    <property type="entry name" value="GH-type_carb-bd"/>
</dbReference>
<name>A0A8J8BBG7_9ACTN</name>
<dbReference type="AlphaFoldDB" id="A0A8J8BBG7"/>
<dbReference type="Pfam" id="PF07971">
    <property type="entry name" value="Glyco_hydro_92"/>
    <property type="match status" value="1"/>
</dbReference>
<dbReference type="GO" id="GO:0000224">
    <property type="term" value="F:peptide-N4-(N-acetyl-beta-glucosaminyl)asparagine amidase activity"/>
    <property type="evidence" value="ECO:0007669"/>
    <property type="project" value="TreeGrafter"/>
</dbReference>
<dbReference type="InterPro" id="IPR008928">
    <property type="entry name" value="6-hairpin_glycosidase_sf"/>
</dbReference>
<keyword evidence="3" id="KW-0378">Hydrolase</keyword>
<dbReference type="RefSeq" id="WP_211466501.1">
    <property type="nucleotide sequence ID" value="NZ_JAGSXH010000021.1"/>
</dbReference>
<keyword evidence="3" id="KW-0326">Glycosidase</keyword>
<protein>
    <submittedName>
        <fullName evidence="3">GH92 family glycosyl hydrolase</fullName>
        <ecNumber evidence="3">3.2.1.-</ecNumber>
    </submittedName>
</protein>
<dbReference type="Gene3D" id="1.20.1050.60">
    <property type="entry name" value="alpha-1,2-mannosidase"/>
    <property type="match status" value="1"/>
</dbReference>
<evidence type="ECO:0000313" key="3">
    <source>
        <dbReference type="EMBL" id="MBS2963113.1"/>
    </source>
</evidence>
<dbReference type="SUPFAM" id="SSF48208">
    <property type="entry name" value="Six-hairpin glycosidases"/>
    <property type="match status" value="1"/>
</dbReference>
<dbReference type="EC" id="3.2.1.-" evidence="3"/>
<dbReference type="Pfam" id="PF17678">
    <property type="entry name" value="Glyco_hydro_92N"/>
    <property type="match status" value="1"/>
</dbReference>
<dbReference type="InterPro" id="IPR005887">
    <property type="entry name" value="GH92_a_mannosidase_put"/>
</dbReference>
<dbReference type="GO" id="GO:0005975">
    <property type="term" value="P:carbohydrate metabolic process"/>
    <property type="evidence" value="ECO:0007669"/>
    <property type="project" value="InterPro"/>
</dbReference>
<accession>A0A8J8BBG7</accession>
<gene>
    <name evidence="3" type="ORF">KGA66_08660</name>
</gene>
<dbReference type="PANTHER" id="PTHR12143:SF39">
    <property type="entry name" value="SECRETED PROTEIN"/>
    <property type="match status" value="1"/>
</dbReference>
<evidence type="ECO:0000313" key="4">
    <source>
        <dbReference type="Proteomes" id="UP000677913"/>
    </source>
</evidence>
<dbReference type="Proteomes" id="UP000677913">
    <property type="component" value="Unassembled WGS sequence"/>
</dbReference>
<feature type="domain" description="Glycosyl hydrolase family 92 N-terminal" evidence="2">
    <location>
        <begin position="11"/>
        <end position="233"/>
    </location>
</feature>
<dbReference type="Gene3D" id="1.20.1610.10">
    <property type="entry name" value="alpha-1,2-mannosidases domains"/>
    <property type="match status" value="1"/>
</dbReference>
<dbReference type="InterPro" id="IPR050883">
    <property type="entry name" value="PNGase"/>
</dbReference>
<evidence type="ECO:0000259" key="2">
    <source>
        <dbReference type="Pfam" id="PF17678"/>
    </source>
</evidence>
<sequence length="1010" mass="103751">MAGATTDPARLVDTRTWTTNGGNTFPGAIVPFGEVQWSPDTMPDRNAGGGYAYGDSALTGYSLTHVSGPGCGAAGDVPILPLTGALTGGDPNGATTSFTNTGEVAQAGYYSAESNLPRTITSEFTATAHSSMGRFTFPATTRAGFLVKLMDAQNTVTSTTAQVVGTDEVAGSQTSGGFCGDPAAYTVYFDLVFDHSFTASQVLTDSGQKSPAAVFLTFDTTASQVVQAKVGISYVSTANAALNRQKENSGWNFGAVRSAAQKSWNGLLGRIAVSGGAADKTQQFYSNLYKVFVQPNITSDVNGQYLGSDGKVHTVAGPQKNQYGMFSGWDTYHGTSQLQAMLDPSAASDQAQSLINYYNQNGVLQQWGYLNLDNYVMNGDPADAIIADYYAFGAHGFATGAALTDMVKQATTVNDVRPEQAAEQQYGYLPEDGTYGCCNPHGFVSSLLEYDNADFALAQYAAALGDSADATTLQNRANNWVNVFDTSTGLLTPRLKNGAFLSGITPTTSAHYVEGDAYEYLWDVPNDYAGLISLLGGNTKVAPELEDYLSQPNAGGMYGFLANEFDLGEQYAPDYAGDPAGTQQAVNNIRNSVYTPGPAGLDNNDDLGAMSAQYVWEMLGMYPENPGSGNLVFASPGFPSATVNLPNGKKVSITAPGASPTDFYVKALKLNGRAYNKLYTSFSTLSRGATLAWTLSKTPTGWGTAAADAPPSYGPVFGATGSVDPSSVVLEPGQSSTATLAVQSTDGTAQTVTWTADPAPGVTVTPSSGSLAVAAGGSAGVSVTVVGGATDGVFPVTFKLTSTAGNVIPAQLSVVVARPGDLVPFFTVNAISDDGDPAAANYDGDGWSYSQQALTAAGLAPGASVTSGGLTYTWPNVAAGTPDAILAAGQTIALDAPAGATRVGFLGSATNAGGSGSQGTVTVAYTDGTTSTATLGYSDWTLGGGGGTPQFGNVIVATTPYRNGGNGKQNISTFIFAQTIPVDGSKTVASITLPGQLNQGAIGVFAIAAG</sequence>
<dbReference type="Gene3D" id="3.30.2080.10">
    <property type="entry name" value="GH92 mannosidase domain"/>
    <property type="match status" value="1"/>
</dbReference>
<dbReference type="PANTHER" id="PTHR12143">
    <property type="entry name" value="PEPTIDE N-GLYCANASE PNGASE -RELATED"/>
    <property type="match status" value="1"/>
</dbReference>
<dbReference type="NCBIfam" id="TIGR01180">
    <property type="entry name" value="aman2_put"/>
    <property type="match status" value="1"/>
</dbReference>
<dbReference type="GO" id="GO:0006516">
    <property type="term" value="P:glycoprotein catabolic process"/>
    <property type="evidence" value="ECO:0007669"/>
    <property type="project" value="TreeGrafter"/>
</dbReference>
<keyword evidence="4" id="KW-1185">Reference proteome</keyword>
<dbReference type="EMBL" id="JAGSXH010000021">
    <property type="protein sequence ID" value="MBS2963113.1"/>
    <property type="molecule type" value="Genomic_DNA"/>
</dbReference>
<dbReference type="GO" id="GO:0030246">
    <property type="term" value="F:carbohydrate binding"/>
    <property type="evidence" value="ECO:0007669"/>
    <property type="project" value="InterPro"/>
</dbReference>
<dbReference type="InterPro" id="IPR041371">
    <property type="entry name" value="GH92_N"/>
</dbReference>
<reference evidence="3" key="1">
    <citation type="submission" date="2021-04" db="EMBL/GenBank/DDBJ databases">
        <title>Genome based classification of Actinospica acidithermotolerans sp. nov., an actinobacterium isolated from an Indonesian hot spring.</title>
        <authorList>
            <person name="Kusuma A.B."/>
            <person name="Putra K.E."/>
            <person name="Nafisah S."/>
            <person name="Loh J."/>
            <person name="Nouioui I."/>
            <person name="Goodfellow M."/>
        </authorList>
    </citation>
    <scope>NUCLEOTIDE SEQUENCE</scope>
    <source>
        <strain evidence="3">DSM 45618</strain>
    </source>
</reference>
<dbReference type="InterPro" id="IPR012939">
    <property type="entry name" value="Glyco_hydro_92"/>
</dbReference>